<evidence type="ECO:0000256" key="3">
    <source>
        <dbReference type="ARBA" id="ARBA00022692"/>
    </source>
</evidence>
<comment type="similarity">
    <text evidence="2">Belongs to the ADIPOR family.</text>
</comment>
<evidence type="ECO:0000256" key="6">
    <source>
        <dbReference type="PIRSR" id="PIRSR604254-1"/>
    </source>
</evidence>
<organism evidence="8 9">
    <name type="scientific">Gonapodya prolifera (strain JEL478)</name>
    <name type="common">Monoblepharis prolifera</name>
    <dbReference type="NCBI Taxonomy" id="1344416"/>
    <lineage>
        <taxon>Eukaryota</taxon>
        <taxon>Fungi</taxon>
        <taxon>Fungi incertae sedis</taxon>
        <taxon>Chytridiomycota</taxon>
        <taxon>Chytridiomycota incertae sedis</taxon>
        <taxon>Monoblepharidomycetes</taxon>
        <taxon>Monoblepharidales</taxon>
        <taxon>Gonapodyaceae</taxon>
        <taxon>Gonapodya</taxon>
    </lineage>
</organism>
<keyword evidence="5 7" id="KW-0472">Membrane</keyword>
<dbReference type="GO" id="GO:0038023">
    <property type="term" value="F:signaling receptor activity"/>
    <property type="evidence" value="ECO:0007669"/>
    <property type="project" value="TreeGrafter"/>
</dbReference>
<evidence type="ECO:0000256" key="1">
    <source>
        <dbReference type="ARBA" id="ARBA00004141"/>
    </source>
</evidence>
<dbReference type="Proteomes" id="UP000070544">
    <property type="component" value="Unassembled WGS sequence"/>
</dbReference>
<evidence type="ECO:0000256" key="5">
    <source>
        <dbReference type="ARBA" id="ARBA00023136"/>
    </source>
</evidence>
<comment type="subcellular location">
    <subcellularLocation>
        <location evidence="1">Membrane</location>
        <topology evidence="1">Multi-pass membrane protein</topology>
    </subcellularLocation>
</comment>
<feature type="transmembrane region" description="Helical" evidence="7">
    <location>
        <begin position="140"/>
        <end position="163"/>
    </location>
</feature>
<keyword evidence="6" id="KW-0479">Metal-binding</keyword>
<dbReference type="PANTHER" id="PTHR20855">
    <property type="entry name" value="ADIPOR/PROGESTIN RECEPTOR-RELATED"/>
    <property type="match status" value="1"/>
</dbReference>
<keyword evidence="9" id="KW-1185">Reference proteome</keyword>
<proteinExistence type="inferred from homology"/>
<keyword evidence="6" id="KW-0862">Zinc</keyword>
<dbReference type="STRING" id="1344416.A0A139AD33"/>
<feature type="transmembrane region" description="Helical" evidence="7">
    <location>
        <begin position="112"/>
        <end position="134"/>
    </location>
</feature>
<protein>
    <submittedName>
        <fullName evidence="8">Putative hemolysin-III channel protein Izh2</fullName>
    </submittedName>
</protein>
<reference evidence="8 9" key="1">
    <citation type="journal article" date="2015" name="Genome Biol. Evol.">
        <title>Phylogenomic analyses indicate that early fungi evolved digesting cell walls of algal ancestors of land plants.</title>
        <authorList>
            <person name="Chang Y."/>
            <person name="Wang S."/>
            <person name="Sekimoto S."/>
            <person name="Aerts A.L."/>
            <person name="Choi C."/>
            <person name="Clum A."/>
            <person name="LaButti K.M."/>
            <person name="Lindquist E.A."/>
            <person name="Yee Ngan C."/>
            <person name="Ohm R.A."/>
            <person name="Salamov A.A."/>
            <person name="Grigoriev I.V."/>
            <person name="Spatafora J.W."/>
            <person name="Berbee M.L."/>
        </authorList>
    </citation>
    <scope>NUCLEOTIDE SEQUENCE [LARGE SCALE GENOMIC DNA]</scope>
    <source>
        <strain evidence="8 9">JEL478</strain>
    </source>
</reference>
<feature type="transmembrane region" description="Helical" evidence="7">
    <location>
        <begin position="79"/>
        <end position="100"/>
    </location>
</feature>
<dbReference type="GO" id="GO:0006882">
    <property type="term" value="P:intracellular zinc ion homeostasis"/>
    <property type="evidence" value="ECO:0007669"/>
    <property type="project" value="TreeGrafter"/>
</dbReference>
<evidence type="ECO:0000256" key="7">
    <source>
        <dbReference type="SAM" id="Phobius"/>
    </source>
</evidence>
<dbReference type="OrthoDB" id="529367at2759"/>
<dbReference type="GO" id="GO:0046872">
    <property type="term" value="F:metal ion binding"/>
    <property type="evidence" value="ECO:0007669"/>
    <property type="project" value="UniProtKB-KW"/>
</dbReference>
<dbReference type="GO" id="GO:0016020">
    <property type="term" value="C:membrane"/>
    <property type="evidence" value="ECO:0007669"/>
    <property type="project" value="UniProtKB-SubCell"/>
</dbReference>
<feature type="non-terminal residue" evidence="8">
    <location>
        <position position="1"/>
    </location>
</feature>
<feature type="transmembrane region" description="Helical" evidence="7">
    <location>
        <begin position="44"/>
        <end position="67"/>
    </location>
</feature>
<dbReference type="Pfam" id="PF03006">
    <property type="entry name" value="HlyIII"/>
    <property type="match status" value="1"/>
</dbReference>
<feature type="transmembrane region" description="Helical" evidence="7">
    <location>
        <begin position="175"/>
        <end position="197"/>
    </location>
</feature>
<keyword evidence="3 7" id="KW-0812">Transmembrane</keyword>
<gene>
    <name evidence="8" type="ORF">M427DRAFT_99594</name>
</gene>
<keyword evidence="4 7" id="KW-1133">Transmembrane helix</keyword>
<feature type="transmembrane region" description="Helical" evidence="7">
    <location>
        <begin position="242"/>
        <end position="265"/>
    </location>
</feature>
<evidence type="ECO:0000256" key="4">
    <source>
        <dbReference type="ARBA" id="ARBA00022989"/>
    </source>
</evidence>
<dbReference type="AlphaFoldDB" id="A0A139AD33"/>
<dbReference type="OMA" id="EPWQQDN"/>
<feature type="transmembrane region" description="Helical" evidence="7">
    <location>
        <begin position="203"/>
        <end position="222"/>
    </location>
</feature>
<sequence>DVPPWMQDNYYILSGYRRPTNSIPSSLLTIFHLHNESGNIWSHLLASLAFLLVLTPVTYFSILPSILGAGVTADEVMMAPFLVGAVGCLGLSGTFHTLCCTSQEVAHAYNKLDYAGIILLIVGSFAPTLHYAFYCSPNTAHIYMGVQAVLGAVALYFTIAPHFATPHFRTFRATLFSALGLAGVVPVVHVLSLYGYALKGGSVAYLITMAVMYLTGAVLYAVRWPECWWPGRFDYWFHSHQIFHLLVVSAAVTHWLGAISAARWWHGGAIMGDGTVWEGFEVCAR</sequence>
<accession>A0A139AD33</accession>
<evidence type="ECO:0000256" key="2">
    <source>
        <dbReference type="ARBA" id="ARBA00007018"/>
    </source>
</evidence>
<evidence type="ECO:0000313" key="9">
    <source>
        <dbReference type="Proteomes" id="UP000070544"/>
    </source>
</evidence>
<name>A0A139AD33_GONPJ</name>
<dbReference type="InterPro" id="IPR004254">
    <property type="entry name" value="AdipoR/HlyIII-related"/>
</dbReference>
<evidence type="ECO:0000313" key="8">
    <source>
        <dbReference type="EMBL" id="KXS14494.1"/>
    </source>
</evidence>
<feature type="binding site" evidence="6">
    <location>
        <position position="244"/>
    </location>
    <ligand>
        <name>Zn(2+)</name>
        <dbReference type="ChEBI" id="CHEBI:29105"/>
    </ligand>
</feature>
<feature type="binding site" evidence="6">
    <location>
        <position position="240"/>
    </location>
    <ligand>
        <name>Zn(2+)</name>
        <dbReference type="ChEBI" id="CHEBI:29105"/>
    </ligand>
</feature>
<feature type="binding site" evidence="6">
    <location>
        <position position="96"/>
    </location>
    <ligand>
        <name>Zn(2+)</name>
        <dbReference type="ChEBI" id="CHEBI:29105"/>
    </ligand>
</feature>
<dbReference type="EMBL" id="KQ965769">
    <property type="protein sequence ID" value="KXS14494.1"/>
    <property type="molecule type" value="Genomic_DNA"/>
</dbReference>
<dbReference type="PANTHER" id="PTHR20855:SF52">
    <property type="entry name" value="ADIPONECTIN RECEPTOR PROTEIN"/>
    <property type="match status" value="1"/>
</dbReference>